<dbReference type="RefSeq" id="WP_175396990.1">
    <property type="nucleotide sequence ID" value="NZ_JABMCB010000190.1"/>
</dbReference>
<comment type="caution">
    <text evidence="4">The sequence shown here is derived from an EMBL/GenBank/DDBJ whole genome shotgun (WGS) entry which is preliminary data.</text>
</comment>
<sequence>MNSRKLAIMRLMDSRKKFTARELAERFDVSIRTIQRDLDALQTLGFPLYTEVGVNGGYQVLPNRILPPLQLTQNEALGLFMMIEYLQQVPDFPYGSMREHLAEQYFSTLPQDVQDLIVRMREHVTFVQHPGKHTETLTTEILNAAIDKREIEFTYHSRNGYKKIEAYPIGIYYDDGYWYMPARHRERVLLYRVDRMQQLKLLDSIDESIPSLQAWLKTSDDRKAVEVVLHFTEFGTRLAHSDVLFQSIQGNEWRGLVPPEEFPFTARKLLAYGPEVKVISPPALQQAVREMLEKSLNQYS</sequence>
<dbReference type="InterPro" id="IPR051534">
    <property type="entry name" value="CBASS_pafABC_assoc_protein"/>
</dbReference>
<dbReference type="InterPro" id="IPR013196">
    <property type="entry name" value="HTH_11"/>
</dbReference>
<keyword evidence="2" id="KW-0804">Transcription</keyword>
<dbReference type="Pfam" id="PF08279">
    <property type="entry name" value="HTH_11"/>
    <property type="match status" value="1"/>
</dbReference>
<keyword evidence="1" id="KW-0805">Transcription regulation</keyword>
<dbReference type="Proteomes" id="UP000526125">
    <property type="component" value="Unassembled WGS sequence"/>
</dbReference>
<protein>
    <submittedName>
        <fullName evidence="4">YafY family transcriptional regulator</fullName>
    </submittedName>
</protein>
<dbReference type="AlphaFoldDB" id="A0A7Y6EX18"/>
<dbReference type="PIRSF" id="PIRSF016838">
    <property type="entry name" value="PafC"/>
    <property type="match status" value="1"/>
</dbReference>
<dbReference type="InterPro" id="IPR028349">
    <property type="entry name" value="PafC-like"/>
</dbReference>
<dbReference type="PROSITE" id="PS51000">
    <property type="entry name" value="HTH_DEOR_2"/>
    <property type="match status" value="1"/>
</dbReference>
<feature type="domain" description="HTH deoR-type" evidence="3">
    <location>
        <begin position="1"/>
        <end position="60"/>
    </location>
</feature>
<name>A0A7Y6EX18_9BACL</name>
<dbReference type="InterPro" id="IPR057727">
    <property type="entry name" value="WCX_dom"/>
</dbReference>
<dbReference type="PROSITE" id="PS52050">
    <property type="entry name" value="WYL"/>
    <property type="match status" value="1"/>
</dbReference>
<dbReference type="Gene3D" id="1.10.10.10">
    <property type="entry name" value="Winged helix-like DNA-binding domain superfamily/Winged helix DNA-binding domain"/>
    <property type="match status" value="1"/>
</dbReference>
<evidence type="ECO:0000256" key="1">
    <source>
        <dbReference type="ARBA" id="ARBA00023015"/>
    </source>
</evidence>
<accession>A0A7Y6EX18</accession>
<organism evidence="4 5">
    <name type="scientific">Paenibacillus xylanilyticus</name>
    <dbReference type="NCBI Taxonomy" id="248903"/>
    <lineage>
        <taxon>Bacteria</taxon>
        <taxon>Bacillati</taxon>
        <taxon>Bacillota</taxon>
        <taxon>Bacilli</taxon>
        <taxon>Bacillales</taxon>
        <taxon>Paenibacillaceae</taxon>
        <taxon>Paenibacillus</taxon>
    </lineage>
</organism>
<dbReference type="GO" id="GO:0003700">
    <property type="term" value="F:DNA-binding transcription factor activity"/>
    <property type="evidence" value="ECO:0007669"/>
    <property type="project" value="InterPro"/>
</dbReference>
<proteinExistence type="predicted"/>
<evidence type="ECO:0000313" key="5">
    <source>
        <dbReference type="Proteomes" id="UP000526125"/>
    </source>
</evidence>
<reference evidence="4 5" key="1">
    <citation type="submission" date="2020-05" db="EMBL/GenBank/DDBJ databases">
        <title>Genome Sequencing of Type Strains.</title>
        <authorList>
            <person name="Lemaire J.F."/>
            <person name="Inderbitzin P."/>
            <person name="Gregorio O.A."/>
            <person name="Collins S.B."/>
            <person name="Wespe N."/>
            <person name="Knight-Connoni V."/>
        </authorList>
    </citation>
    <scope>NUCLEOTIDE SEQUENCE [LARGE SCALE GENOMIC DNA]</scope>
    <source>
        <strain evidence="4 5">LMG 21957</strain>
    </source>
</reference>
<dbReference type="EMBL" id="JABMCB010000190">
    <property type="protein sequence ID" value="NUU77348.1"/>
    <property type="molecule type" value="Genomic_DNA"/>
</dbReference>
<dbReference type="SUPFAM" id="SSF46785">
    <property type="entry name" value="Winged helix' DNA-binding domain"/>
    <property type="match status" value="1"/>
</dbReference>
<dbReference type="InterPro" id="IPR036388">
    <property type="entry name" value="WH-like_DNA-bd_sf"/>
</dbReference>
<dbReference type="InterPro" id="IPR001034">
    <property type="entry name" value="DeoR_HTH"/>
</dbReference>
<gene>
    <name evidence="4" type="ORF">HP552_19200</name>
</gene>
<dbReference type="Pfam" id="PF13280">
    <property type="entry name" value="WYL"/>
    <property type="match status" value="1"/>
</dbReference>
<dbReference type="PANTHER" id="PTHR34580:SF3">
    <property type="entry name" value="PROTEIN PAFB"/>
    <property type="match status" value="1"/>
</dbReference>
<keyword evidence="5" id="KW-1185">Reference proteome</keyword>
<dbReference type="InterPro" id="IPR036390">
    <property type="entry name" value="WH_DNA-bd_sf"/>
</dbReference>
<evidence type="ECO:0000313" key="4">
    <source>
        <dbReference type="EMBL" id="NUU77348.1"/>
    </source>
</evidence>
<dbReference type="PANTHER" id="PTHR34580">
    <property type="match status" value="1"/>
</dbReference>
<evidence type="ECO:0000259" key="3">
    <source>
        <dbReference type="PROSITE" id="PS51000"/>
    </source>
</evidence>
<dbReference type="InterPro" id="IPR026881">
    <property type="entry name" value="WYL_dom"/>
</dbReference>
<evidence type="ECO:0000256" key="2">
    <source>
        <dbReference type="ARBA" id="ARBA00023163"/>
    </source>
</evidence>
<dbReference type="Pfam" id="PF25583">
    <property type="entry name" value="WCX"/>
    <property type="match status" value="1"/>
</dbReference>